<gene>
    <name evidence="2" type="ORF">SAMN04488121_108108</name>
</gene>
<organism evidence="2 3">
    <name type="scientific">Chitinophaga filiformis</name>
    <name type="common">Myxococcus filiformis</name>
    <name type="synonym">Flexibacter filiformis</name>
    <dbReference type="NCBI Taxonomy" id="104663"/>
    <lineage>
        <taxon>Bacteria</taxon>
        <taxon>Pseudomonadati</taxon>
        <taxon>Bacteroidota</taxon>
        <taxon>Chitinophagia</taxon>
        <taxon>Chitinophagales</taxon>
        <taxon>Chitinophagaceae</taxon>
        <taxon>Chitinophaga</taxon>
    </lineage>
</organism>
<protein>
    <submittedName>
        <fullName evidence="2">Uncharacterized protein</fullName>
    </submittedName>
</protein>
<dbReference type="RefSeq" id="WP_089836312.1">
    <property type="nucleotide sequence ID" value="NZ_FNBN01000008.1"/>
</dbReference>
<accession>A0A1G7Z355</accession>
<reference evidence="3" key="1">
    <citation type="submission" date="2016-10" db="EMBL/GenBank/DDBJ databases">
        <authorList>
            <person name="Varghese N."/>
            <person name="Submissions S."/>
        </authorList>
    </citation>
    <scope>NUCLEOTIDE SEQUENCE [LARGE SCALE GENOMIC DNA]</scope>
    <source>
        <strain evidence="3">DSM 527</strain>
    </source>
</reference>
<feature type="compositionally biased region" description="Pro residues" evidence="1">
    <location>
        <begin position="384"/>
        <end position="395"/>
    </location>
</feature>
<evidence type="ECO:0000313" key="2">
    <source>
        <dbReference type="EMBL" id="SDH03047.1"/>
    </source>
</evidence>
<proteinExistence type="predicted"/>
<evidence type="ECO:0000256" key="1">
    <source>
        <dbReference type="SAM" id="MobiDB-lite"/>
    </source>
</evidence>
<dbReference type="Proteomes" id="UP000199045">
    <property type="component" value="Unassembled WGS sequence"/>
</dbReference>
<dbReference type="STRING" id="104663.SAMN04488121_108108"/>
<feature type="compositionally biased region" description="Pro residues" evidence="1">
    <location>
        <begin position="359"/>
        <end position="375"/>
    </location>
</feature>
<feature type="region of interest" description="Disordered" evidence="1">
    <location>
        <begin position="359"/>
        <end position="395"/>
    </location>
</feature>
<sequence length="395" mass="45411">MTYRVLVKISRRAVSFWYQTNGNGYAPLVIKDSNEVQLYFYVNGNDFIFGNAARDLFHQHHPNAYGNYFEIIKDPAKHFIIYGNKKPVKQLFYYGIEQCLSFFINTVLYKSDSIESYRQHFALHFLFDVDIEDKEKALIESLFIDAGYFNTSSVNYDIALFEVLVKHLIINPRNNVLLLNGLNGTLYFKLFKDFQQPPVNRLSMKGQGADPRVKLLAEMIIEYIIAQQSYLSLDMEKETGAILPFCTEQLSHLTPLIRGEVELTDGKRHWFVVKERSLNERLQYYSNDQAVYANIDDLLAENKLNVDNTIILLEGEEISTAYFLNKLLKRYPHVKIVESVWLKDTMELIFSGLSKRITAPPPLPQAKPALPPVNRPPVTNAGKPPLPPPLPPSKK</sequence>
<name>A0A1G7Z355_CHIFI</name>
<evidence type="ECO:0000313" key="3">
    <source>
        <dbReference type="Proteomes" id="UP000199045"/>
    </source>
</evidence>
<dbReference type="AlphaFoldDB" id="A0A1G7Z355"/>
<dbReference type="OrthoDB" id="739308at2"/>
<dbReference type="EMBL" id="FNBN01000008">
    <property type="protein sequence ID" value="SDH03047.1"/>
    <property type="molecule type" value="Genomic_DNA"/>
</dbReference>